<evidence type="ECO:0000256" key="1">
    <source>
        <dbReference type="ARBA" id="ARBA00008791"/>
    </source>
</evidence>
<dbReference type="Pfam" id="PF00582">
    <property type="entry name" value="Usp"/>
    <property type="match status" value="1"/>
</dbReference>
<dbReference type="EMBL" id="AOIO01000009">
    <property type="protein sequence ID" value="ELZ05184.1"/>
    <property type="molecule type" value="Genomic_DNA"/>
</dbReference>
<feature type="domain" description="UspA" evidence="2">
    <location>
        <begin position="49"/>
        <end position="125"/>
    </location>
</feature>
<sequence length="131" mass="14210">MQTILLCADTDGERITEQVDSITSLPLEQDRVRVLVYHVFRTDDDEVNAANLKAVQYATAELEAAGFEIEVRQSSGDAVRNILETAAAVDADLLSIGGRKRSPTGKALFGSVAQQVMLRSERPVLFSTAGE</sequence>
<dbReference type="OrthoDB" id="281037at2157"/>
<keyword evidence="4" id="KW-1185">Reference proteome</keyword>
<dbReference type="AlphaFoldDB" id="M0B6B4"/>
<dbReference type="CDD" id="cd00293">
    <property type="entry name" value="USP-like"/>
    <property type="match status" value="1"/>
</dbReference>
<reference evidence="3 4" key="1">
    <citation type="journal article" date="2014" name="PLoS Genet.">
        <title>Phylogenetically driven sequencing of extremely halophilic archaea reveals strategies for static and dynamic osmo-response.</title>
        <authorList>
            <person name="Becker E.A."/>
            <person name="Seitzer P.M."/>
            <person name="Tritt A."/>
            <person name="Larsen D."/>
            <person name="Krusor M."/>
            <person name="Yao A.I."/>
            <person name="Wu D."/>
            <person name="Madern D."/>
            <person name="Eisen J.A."/>
            <person name="Darling A.E."/>
            <person name="Facciotti M.T."/>
        </authorList>
    </citation>
    <scope>NUCLEOTIDE SEQUENCE [LARGE SCALE GENOMIC DNA]</scope>
    <source>
        <strain evidence="3 4">DSM 12278</strain>
    </source>
</reference>
<name>M0B6B4_NATA1</name>
<dbReference type="InterPro" id="IPR014729">
    <property type="entry name" value="Rossmann-like_a/b/a_fold"/>
</dbReference>
<protein>
    <submittedName>
        <fullName evidence="3">UspA domain protein</fullName>
    </submittedName>
</protein>
<dbReference type="eggNOG" id="arCOG03050">
    <property type="taxonomic scope" value="Archaea"/>
</dbReference>
<comment type="similarity">
    <text evidence="1">Belongs to the universal stress protein A family.</text>
</comment>
<dbReference type="InterPro" id="IPR006016">
    <property type="entry name" value="UspA"/>
</dbReference>
<comment type="caution">
    <text evidence="3">The sequence shown here is derived from an EMBL/GenBank/DDBJ whole genome shotgun (WGS) entry which is preliminary data.</text>
</comment>
<dbReference type="PANTHER" id="PTHR46268">
    <property type="entry name" value="STRESS RESPONSE PROTEIN NHAX"/>
    <property type="match status" value="1"/>
</dbReference>
<dbReference type="RefSeq" id="WP_006107334.1">
    <property type="nucleotide sequence ID" value="NZ_AOIO01000009.1"/>
</dbReference>
<dbReference type="SUPFAM" id="SSF52402">
    <property type="entry name" value="Adenine nucleotide alpha hydrolases-like"/>
    <property type="match status" value="1"/>
</dbReference>
<dbReference type="PANTHER" id="PTHR46268:SF6">
    <property type="entry name" value="UNIVERSAL STRESS PROTEIN UP12"/>
    <property type="match status" value="1"/>
</dbReference>
<organism evidence="3 4">
    <name type="scientific">Natrialba asiatica (strain ATCC 700177 / DSM 12278 / JCM 9576 / FERM P-10747 / NBRC 102637 / 172P1)</name>
    <dbReference type="NCBI Taxonomy" id="29540"/>
    <lineage>
        <taxon>Archaea</taxon>
        <taxon>Methanobacteriati</taxon>
        <taxon>Methanobacteriota</taxon>
        <taxon>Stenosarchaea group</taxon>
        <taxon>Halobacteria</taxon>
        <taxon>Halobacteriales</taxon>
        <taxon>Natrialbaceae</taxon>
        <taxon>Natrialba</taxon>
    </lineage>
</organism>
<evidence type="ECO:0000313" key="4">
    <source>
        <dbReference type="Proteomes" id="UP000011554"/>
    </source>
</evidence>
<dbReference type="PATRIC" id="fig|29540.5.peg.548"/>
<gene>
    <name evidence="3" type="ORF">C481_02662</name>
</gene>
<evidence type="ECO:0000259" key="2">
    <source>
        <dbReference type="Pfam" id="PF00582"/>
    </source>
</evidence>
<accession>M0B6B4</accession>
<dbReference type="Gene3D" id="3.40.50.620">
    <property type="entry name" value="HUPs"/>
    <property type="match status" value="1"/>
</dbReference>
<evidence type="ECO:0000313" key="3">
    <source>
        <dbReference type="EMBL" id="ELZ05184.1"/>
    </source>
</evidence>
<dbReference type="STRING" id="29540.C481_02662"/>
<proteinExistence type="inferred from homology"/>
<dbReference type="Proteomes" id="UP000011554">
    <property type="component" value="Unassembled WGS sequence"/>
</dbReference>